<protein>
    <submittedName>
        <fullName evidence="1">Transposase</fullName>
    </submittedName>
</protein>
<evidence type="ECO:0000313" key="2">
    <source>
        <dbReference type="Proteomes" id="UP000733379"/>
    </source>
</evidence>
<sequence length="45" mass="5449">MEAQTERAWCPRLATNAVIAWTTEYYARAVEQMRRDTLFRSRRRS</sequence>
<proteinExistence type="predicted"/>
<accession>A0ABS6ASR5</accession>
<gene>
    <name evidence="1" type="ORF">KO481_01915</name>
</gene>
<evidence type="ECO:0000313" key="1">
    <source>
        <dbReference type="EMBL" id="MBU3060281.1"/>
    </source>
</evidence>
<comment type="caution">
    <text evidence="1">The sequence shown here is derived from an EMBL/GenBank/DDBJ whole genome shotgun (WGS) entry which is preliminary data.</text>
</comment>
<reference evidence="1 2" key="1">
    <citation type="submission" date="2021-06" db="EMBL/GenBank/DDBJ databases">
        <title>Actinomycetes sequencing.</title>
        <authorList>
            <person name="Shan Q."/>
        </authorList>
    </citation>
    <scope>NUCLEOTIDE SEQUENCE [LARGE SCALE GENOMIC DNA]</scope>
    <source>
        <strain evidence="1 2">NEAU-G5</strain>
    </source>
</reference>
<dbReference type="Proteomes" id="UP000733379">
    <property type="component" value="Unassembled WGS sequence"/>
</dbReference>
<keyword evidence="2" id="KW-1185">Reference proteome</keyword>
<organism evidence="1 2">
    <name type="scientific">Nocardia albiluteola</name>
    <dbReference type="NCBI Taxonomy" id="2842303"/>
    <lineage>
        <taxon>Bacteria</taxon>
        <taxon>Bacillati</taxon>
        <taxon>Actinomycetota</taxon>
        <taxon>Actinomycetes</taxon>
        <taxon>Mycobacteriales</taxon>
        <taxon>Nocardiaceae</taxon>
        <taxon>Nocardia</taxon>
    </lineage>
</organism>
<dbReference type="EMBL" id="JAHKNI010000001">
    <property type="protein sequence ID" value="MBU3060281.1"/>
    <property type="molecule type" value="Genomic_DNA"/>
</dbReference>
<name>A0ABS6ASR5_9NOCA</name>